<dbReference type="AlphaFoldDB" id="A0A9P5P2T2"/>
<feature type="domain" description="DUF6532" evidence="2">
    <location>
        <begin position="3"/>
        <end position="133"/>
    </location>
</feature>
<dbReference type="OrthoDB" id="2790754at2759"/>
<dbReference type="EMBL" id="JADNRY010001155">
    <property type="protein sequence ID" value="KAF9020298.1"/>
    <property type="molecule type" value="Genomic_DNA"/>
</dbReference>
<accession>A0A9P5P2T2</accession>
<evidence type="ECO:0000259" key="2">
    <source>
        <dbReference type="Pfam" id="PF20149"/>
    </source>
</evidence>
<evidence type="ECO:0000313" key="3">
    <source>
        <dbReference type="EMBL" id="KAF9020298.1"/>
    </source>
</evidence>
<evidence type="ECO:0000256" key="1">
    <source>
        <dbReference type="SAM" id="MobiDB-lite"/>
    </source>
</evidence>
<feature type="region of interest" description="Disordered" evidence="1">
    <location>
        <begin position="180"/>
        <end position="202"/>
    </location>
</feature>
<name>A0A9P5P2T2_9AGAR</name>
<keyword evidence="4" id="KW-1185">Reference proteome</keyword>
<proteinExistence type="predicted"/>
<comment type="caution">
    <text evidence="3">The sequence shown here is derived from an EMBL/GenBank/DDBJ whole genome shotgun (WGS) entry which is preliminary data.</text>
</comment>
<dbReference type="Proteomes" id="UP000772434">
    <property type="component" value="Unassembled WGS sequence"/>
</dbReference>
<protein>
    <recommendedName>
        <fullName evidence="2">DUF6532 domain-containing protein</fullName>
    </recommendedName>
</protein>
<gene>
    <name evidence="3" type="ORF">BDP27DRAFT_1439605</name>
</gene>
<organism evidence="3 4">
    <name type="scientific">Rhodocollybia butyracea</name>
    <dbReference type="NCBI Taxonomy" id="206335"/>
    <lineage>
        <taxon>Eukaryota</taxon>
        <taxon>Fungi</taxon>
        <taxon>Dikarya</taxon>
        <taxon>Basidiomycota</taxon>
        <taxon>Agaricomycotina</taxon>
        <taxon>Agaricomycetes</taxon>
        <taxon>Agaricomycetidae</taxon>
        <taxon>Agaricales</taxon>
        <taxon>Marasmiineae</taxon>
        <taxon>Omphalotaceae</taxon>
        <taxon>Rhodocollybia</taxon>
    </lineage>
</organism>
<dbReference type="InterPro" id="IPR045341">
    <property type="entry name" value="DUF6532"/>
</dbReference>
<sequence>MAKARDWVPSCFGIPGKMKSTEVKELVAWLLKDGHHKYGEVDIQNKTYNTKLPFGCEGVAHILCLEVFATRGGANIEIFQEIVNTRKIAPPTVALMITFIEHALSEYAEGVYRHVEFSDTARARYCFHLSLFNWIANEAPIWSNNFATSLYKLILTQSNKEFLLDVEADDLTEVDVKGLEADAIRDSSPLPSSSPPQSSPHS</sequence>
<dbReference type="Pfam" id="PF20149">
    <property type="entry name" value="DUF6532"/>
    <property type="match status" value="1"/>
</dbReference>
<reference evidence="3" key="1">
    <citation type="submission" date="2020-11" db="EMBL/GenBank/DDBJ databases">
        <authorList>
            <consortium name="DOE Joint Genome Institute"/>
            <person name="Ahrendt S."/>
            <person name="Riley R."/>
            <person name="Andreopoulos W."/>
            <person name="Labutti K."/>
            <person name="Pangilinan J."/>
            <person name="Ruiz-Duenas F.J."/>
            <person name="Barrasa J.M."/>
            <person name="Sanchez-Garcia M."/>
            <person name="Camarero S."/>
            <person name="Miyauchi S."/>
            <person name="Serrano A."/>
            <person name="Linde D."/>
            <person name="Babiker R."/>
            <person name="Drula E."/>
            <person name="Ayuso-Fernandez I."/>
            <person name="Pacheco R."/>
            <person name="Padilla G."/>
            <person name="Ferreira P."/>
            <person name="Barriuso J."/>
            <person name="Kellner H."/>
            <person name="Castanera R."/>
            <person name="Alfaro M."/>
            <person name="Ramirez L."/>
            <person name="Pisabarro A.G."/>
            <person name="Kuo A."/>
            <person name="Tritt A."/>
            <person name="Lipzen A."/>
            <person name="He G."/>
            <person name="Yan M."/>
            <person name="Ng V."/>
            <person name="Cullen D."/>
            <person name="Martin F."/>
            <person name="Rosso M.-N."/>
            <person name="Henrissat B."/>
            <person name="Hibbett D."/>
            <person name="Martinez A.T."/>
            <person name="Grigoriev I.V."/>
        </authorList>
    </citation>
    <scope>NUCLEOTIDE SEQUENCE</scope>
    <source>
        <strain evidence="3">AH 40177</strain>
    </source>
</reference>
<feature type="compositionally biased region" description="Pro residues" evidence="1">
    <location>
        <begin position="192"/>
        <end position="202"/>
    </location>
</feature>
<evidence type="ECO:0000313" key="4">
    <source>
        <dbReference type="Proteomes" id="UP000772434"/>
    </source>
</evidence>